<dbReference type="InterPro" id="IPR003736">
    <property type="entry name" value="PAAI_dom"/>
</dbReference>
<feature type="domain" description="Thioesterase" evidence="3">
    <location>
        <begin position="59"/>
        <end position="137"/>
    </location>
</feature>
<dbReference type="CDD" id="cd03443">
    <property type="entry name" value="PaaI_thioesterase"/>
    <property type="match status" value="1"/>
</dbReference>
<keyword evidence="2" id="KW-0378">Hydrolase</keyword>
<dbReference type="Gene3D" id="3.10.129.10">
    <property type="entry name" value="Hotdog Thioesterase"/>
    <property type="match status" value="1"/>
</dbReference>
<dbReference type="PANTHER" id="PTHR21660">
    <property type="entry name" value="THIOESTERASE SUPERFAMILY MEMBER-RELATED"/>
    <property type="match status" value="1"/>
</dbReference>
<gene>
    <name evidence="4" type="ORF">HB776_28110</name>
</gene>
<dbReference type="InterPro" id="IPR039298">
    <property type="entry name" value="ACOT13"/>
</dbReference>
<evidence type="ECO:0000256" key="2">
    <source>
        <dbReference type="ARBA" id="ARBA00022801"/>
    </source>
</evidence>
<evidence type="ECO:0000313" key="5">
    <source>
        <dbReference type="Proteomes" id="UP000515291"/>
    </source>
</evidence>
<accession>A0A7G6U6K6</accession>
<dbReference type="GO" id="GO:0047617">
    <property type="term" value="F:fatty acyl-CoA hydrolase activity"/>
    <property type="evidence" value="ECO:0007669"/>
    <property type="project" value="InterPro"/>
</dbReference>
<name>A0A7G6U6K6_9BRAD</name>
<organism evidence="4 5">
    <name type="scientific">Tardiphaga robiniae</name>
    <dbReference type="NCBI Taxonomy" id="943830"/>
    <lineage>
        <taxon>Bacteria</taxon>
        <taxon>Pseudomonadati</taxon>
        <taxon>Pseudomonadota</taxon>
        <taxon>Alphaproteobacteria</taxon>
        <taxon>Hyphomicrobiales</taxon>
        <taxon>Nitrobacteraceae</taxon>
        <taxon>Tardiphaga</taxon>
    </lineage>
</organism>
<dbReference type="RefSeq" id="WP_184513358.1">
    <property type="nucleotide sequence ID" value="NZ_CP050292.1"/>
</dbReference>
<dbReference type="Pfam" id="PF03061">
    <property type="entry name" value="4HBT"/>
    <property type="match status" value="1"/>
</dbReference>
<evidence type="ECO:0000256" key="1">
    <source>
        <dbReference type="ARBA" id="ARBA00008324"/>
    </source>
</evidence>
<dbReference type="NCBIfam" id="TIGR00369">
    <property type="entry name" value="unchar_dom_1"/>
    <property type="match status" value="1"/>
</dbReference>
<protein>
    <submittedName>
        <fullName evidence="4">PaaI family thioesterase</fullName>
    </submittedName>
</protein>
<evidence type="ECO:0000259" key="3">
    <source>
        <dbReference type="Pfam" id="PF03061"/>
    </source>
</evidence>
<dbReference type="InterPro" id="IPR029069">
    <property type="entry name" value="HotDog_dom_sf"/>
</dbReference>
<evidence type="ECO:0000313" key="4">
    <source>
        <dbReference type="EMBL" id="QND74638.1"/>
    </source>
</evidence>
<dbReference type="InterPro" id="IPR006683">
    <property type="entry name" value="Thioestr_dom"/>
</dbReference>
<dbReference type="PANTHER" id="PTHR21660:SF1">
    <property type="entry name" value="ACYL-COENZYME A THIOESTERASE 13"/>
    <property type="match status" value="1"/>
</dbReference>
<dbReference type="AlphaFoldDB" id="A0A7G6U6K6"/>
<dbReference type="Proteomes" id="UP000515291">
    <property type="component" value="Chromosome"/>
</dbReference>
<reference evidence="5" key="1">
    <citation type="journal article" date="2020" name="Mol. Plant Microbe">
        <title>Rhizobial microsymbionts of the narrowly endemic Oxytropis species growing in Kamchatka are characterized by significant genetic diversity and possess a set of genes that are associated with T3SS and T6SS secretion systems and can affect the development of symbiosis.</title>
        <authorList>
            <person name="Safronova V."/>
            <person name="Guro P."/>
            <person name="Sazanova A."/>
            <person name="Kuznetsova I."/>
            <person name="Belimov A."/>
            <person name="Yakubov V."/>
            <person name="Chirak E."/>
            <person name="Afonin A."/>
            <person name="Gogolev Y."/>
            <person name="Andronov E."/>
            <person name="Tikhonovich I."/>
        </authorList>
    </citation>
    <scope>NUCLEOTIDE SEQUENCE [LARGE SCALE GENOMIC DNA]</scope>
    <source>
        <strain evidence="5">581</strain>
    </source>
</reference>
<sequence length="151" mass="15520">MTTEIGDASSGLKLVQQAFAAGGFARGIGRTLGIRGESAEQGKVVLVGSPNEDHYNPLGTVHGGYAATMLDGAIALAVQTSLPAGTGYATLDLKVTYIRAMTAASGPIRAEGRIIHMGRRMAATEGTLTDKDGRLCAHATATCMITGKDRA</sequence>
<comment type="similarity">
    <text evidence="1">Belongs to the thioesterase PaaI family.</text>
</comment>
<dbReference type="EMBL" id="CP050292">
    <property type="protein sequence ID" value="QND74638.1"/>
    <property type="molecule type" value="Genomic_DNA"/>
</dbReference>
<dbReference type="SUPFAM" id="SSF54637">
    <property type="entry name" value="Thioesterase/thiol ester dehydrase-isomerase"/>
    <property type="match status" value="1"/>
</dbReference>
<dbReference type="KEGG" id="trb:HB776_28110"/>
<proteinExistence type="inferred from homology"/>